<keyword evidence="3" id="KW-1185">Reference proteome</keyword>
<feature type="signal peptide" evidence="1">
    <location>
        <begin position="1"/>
        <end position="18"/>
    </location>
</feature>
<protein>
    <submittedName>
        <fullName evidence="2">Uncharacterized protein</fullName>
    </submittedName>
</protein>
<dbReference type="AlphaFoldDB" id="A0AAN5D5M5"/>
<dbReference type="EMBL" id="BTRK01000006">
    <property type="protein sequence ID" value="GMR56854.1"/>
    <property type="molecule type" value="Genomic_DNA"/>
</dbReference>
<dbReference type="Proteomes" id="UP001328107">
    <property type="component" value="Unassembled WGS sequence"/>
</dbReference>
<name>A0AAN5D5M5_9BILA</name>
<comment type="caution">
    <text evidence="2">The sequence shown here is derived from an EMBL/GenBank/DDBJ whole genome shotgun (WGS) entry which is preliminary data.</text>
</comment>
<evidence type="ECO:0000256" key="1">
    <source>
        <dbReference type="SAM" id="SignalP"/>
    </source>
</evidence>
<feature type="non-terminal residue" evidence="2">
    <location>
        <position position="97"/>
    </location>
</feature>
<reference evidence="3" key="1">
    <citation type="submission" date="2022-10" db="EMBL/GenBank/DDBJ databases">
        <title>Genome assembly of Pristionchus species.</title>
        <authorList>
            <person name="Yoshida K."/>
            <person name="Sommer R.J."/>
        </authorList>
    </citation>
    <scope>NUCLEOTIDE SEQUENCE [LARGE SCALE GENOMIC DNA]</scope>
    <source>
        <strain evidence="3">RS5460</strain>
    </source>
</reference>
<feature type="chain" id="PRO_5042927677" evidence="1">
    <location>
        <begin position="19"/>
        <end position="97"/>
    </location>
</feature>
<organism evidence="2 3">
    <name type="scientific">Pristionchus mayeri</name>
    <dbReference type="NCBI Taxonomy" id="1317129"/>
    <lineage>
        <taxon>Eukaryota</taxon>
        <taxon>Metazoa</taxon>
        <taxon>Ecdysozoa</taxon>
        <taxon>Nematoda</taxon>
        <taxon>Chromadorea</taxon>
        <taxon>Rhabditida</taxon>
        <taxon>Rhabditina</taxon>
        <taxon>Diplogasteromorpha</taxon>
        <taxon>Diplogasteroidea</taxon>
        <taxon>Neodiplogasteridae</taxon>
        <taxon>Pristionchus</taxon>
    </lineage>
</organism>
<sequence>MGTMIRVLIATSLLFVLAECSLKYDTKWNKKAFIAGQENDLEYVGDVGEAPENKYLCYWDGSAPVLRIGAPRDTEAWQELGHQPQATSPKILQGTFN</sequence>
<accession>A0AAN5D5M5</accession>
<proteinExistence type="predicted"/>
<keyword evidence="1" id="KW-0732">Signal</keyword>
<gene>
    <name evidence="2" type="ORF">PMAYCL1PPCAC_27049</name>
</gene>
<evidence type="ECO:0000313" key="2">
    <source>
        <dbReference type="EMBL" id="GMR56854.1"/>
    </source>
</evidence>
<evidence type="ECO:0000313" key="3">
    <source>
        <dbReference type="Proteomes" id="UP001328107"/>
    </source>
</evidence>